<organism evidence="1 2">
    <name type="scientific">Chryseolinea soli</name>
    <dbReference type="NCBI Taxonomy" id="2321403"/>
    <lineage>
        <taxon>Bacteria</taxon>
        <taxon>Pseudomonadati</taxon>
        <taxon>Bacteroidota</taxon>
        <taxon>Cytophagia</taxon>
        <taxon>Cytophagales</taxon>
        <taxon>Fulvivirgaceae</taxon>
        <taxon>Chryseolinea</taxon>
    </lineage>
</organism>
<dbReference type="AlphaFoldDB" id="A0A385SME8"/>
<evidence type="ECO:0000313" key="1">
    <source>
        <dbReference type="EMBL" id="AYB31457.1"/>
    </source>
</evidence>
<dbReference type="KEGG" id="chk:D4L85_13095"/>
<keyword evidence="2" id="KW-1185">Reference proteome</keyword>
<reference evidence="2" key="1">
    <citation type="submission" date="2018-09" db="EMBL/GenBank/DDBJ databases">
        <title>Chryseolinea sp. KIS68-18 isolated from soil.</title>
        <authorList>
            <person name="Weon H.-Y."/>
            <person name="Kwon S.-W."/>
            <person name="Lee S.A."/>
        </authorList>
    </citation>
    <scope>NUCLEOTIDE SEQUENCE [LARGE SCALE GENOMIC DNA]</scope>
    <source>
        <strain evidence="2">KIS68-18</strain>
    </source>
</reference>
<name>A0A385SME8_9BACT</name>
<accession>A0A385SME8</accession>
<dbReference type="Proteomes" id="UP000266183">
    <property type="component" value="Chromosome"/>
</dbReference>
<gene>
    <name evidence="1" type="ORF">D4L85_13095</name>
</gene>
<proteinExistence type="predicted"/>
<evidence type="ECO:0000313" key="2">
    <source>
        <dbReference type="Proteomes" id="UP000266183"/>
    </source>
</evidence>
<protein>
    <submittedName>
        <fullName evidence="1">Uncharacterized protein</fullName>
    </submittedName>
</protein>
<sequence length="134" mass="14745">MWGIDFSDEASSGFAIGSVDKQNDGAKITYIAKAANVQHVKDDVYLLTYAFQSGDQLQLTITKKTTDYNYHFPGTTTENQIIVAMFNGETLDLIASDVSIQPRSEENKLYTVTNLHTTSSGDFNGTIGRVPLLE</sequence>
<dbReference type="EMBL" id="CP032382">
    <property type="protein sequence ID" value="AYB31457.1"/>
    <property type="molecule type" value="Genomic_DNA"/>
</dbReference>